<organism evidence="2">
    <name type="scientific">Plasmodium chabaudi adami</name>
    <dbReference type="NCBI Taxonomy" id="5826"/>
    <lineage>
        <taxon>Eukaryota</taxon>
        <taxon>Sar</taxon>
        <taxon>Alveolata</taxon>
        <taxon>Apicomplexa</taxon>
        <taxon>Aconoidasida</taxon>
        <taxon>Haemosporida</taxon>
        <taxon>Plasmodiidae</taxon>
        <taxon>Plasmodium</taxon>
        <taxon>Plasmodium (Vinckeia)</taxon>
    </lineage>
</organism>
<dbReference type="AlphaFoldDB" id="A0A1C6WFF1"/>
<feature type="non-terminal residue" evidence="2">
    <location>
        <position position="291"/>
    </location>
</feature>
<dbReference type="Proteomes" id="UP000507536">
    <property type="component" value="Unassembled WGS sequence"/>
</dbReference>
<dbReference type="EMBL" id="FMIN01000170">
    <property type="protein sequence ID" value="SCL86257.1"/>
    <property type="molecule type" value="Genomic_DNA"/>
</dbReference>
<dbReference type="NCBIfam" id="TIGR01590">
    <property type="entry name" value="yir-bir-cir_Pla"/>
    <property type="match status" value="1"/>
</dbReference>
<accession>A0A1C6WFF1</accession>
<sequence length="291" mass="32950">MSEEVYEAFKKVDDCLPIGILSKGGSCSIDEVLAQYCPKKIEGENVNCEANNEKMSAGFIWLLITFEHLCNGQCSDNENEKYAEYAILWLGYRLNQISNEGIITLKEFYTKYIKDNKEHVNYKDHLDNKIDSMNIDSEKIDNIYEAFRILCEMYTVYNENDKECTNCSENAEEFVQKIEELNNNPNITGNNSYSKILSTLSDDYNYLKKYYADNCSECSNIPNFPDINPPKNSQHNSVDKSGHNRAQDNVDGSVHNSLQGHAGNSLHVSEFTSSSSSVASKLIPVLSIFAI</sequence>
<evidence type="ECO:0000256" key="1">
    <source>
        <dbReference type="SAM" id="MobiDB-lite"/>
    </source>
</evidence>
<feature type="region of interest" description="Disordered" evidence="1">
    <location>
        <begin position="225"/>
        <end position="261"/>
    </location>
</feature>
<gene>
    <name evidence="2" type="ORF">PCHDS_000508800</name>
</gene>
<dbReference type="InterPro" id="IPR006477">
    <property type="entry name" value="Yir_bir_cir"/>
</dbReference>
<evidence type="ECO:0000313" key="2">
    <source>
        <dbReference type="EMBL" id="SCL86257.1"/>
    </source>
</evidence>
<protein>
    <submittedName>
        <fullName evidence="2">Plasmodium variant antigen protein Cir/Yir/Bir, putative</fullName>
    </submittedName>
</protein>
<proteinExistence type="predicted"/>
<name>A0A1C6WFF1_PLACE</name>
<reference evidence="2" key="1">
    <citation type="submission" date="2016-08" db="EMBL/GenBank/DDBJ databases">
        <authorList>
            <consortium name="Pathogen Informatics"/>
        </authorList>
    </citation>
    <scope>NUCLEOTIDE SEQUENCE</scope>
    <source>
        <strain evidence="2">DS</strain>
    </source>
</reference>
<dbReference type="Pfam" id="PF06022">
    <property type="entry name" value="Cir_Bir_Yir"/>
    <property type="match status" value="1"/>
</dbReference>
<feature type="compositionally biased region" description="Basic and acidic residues" evidence="1">
    <location>
        <begin position="237"/>
        <end position="248"/>
    </location>
</feature>